<reference evidence="1 2" key="1">
    <citation type="journal article" date="2018" name="Genome Biol. Evol.">
        <title>Multiple Roots of Fruiting Body Formation in Amoebozoa.</title>
        <authorList>
            <person name="Hillmann F."/>
            <person name="Forbes G."/>
            <person name="Novohradska S."/>
            <person name="Ferling I."/>
            <person name="Riege K."/>
            <person name="Groth M."/>
            <person name="Westermann M."/>
            <person name="Marz M."/>
            <person name="Spaller T."/>
            <person name="Winckler T."/>
            <person name="Schaap P."/>
            <person name="Glockner G."/>
        </authorList>
    </citation>
    <scope>NUCLEOTIDE SEQUENCE [LARGE SCALE GENOMIC DNA]</scope>
    <source>
        <strain evidence="1 2">Jena</strain>
    </source>
</reference>
<accession>A0A2P6NYF0</accession>
<dbReference type="Proteomes" id="UP000241769">
    <property type="component" value="Unassembled WGS sequence"/>
</dbReference>
<evidence type="ECO:0000313" key="2">
    <source>
        <dbReference type="Proteomes" id="UP000241769"/>
    </source>
</evidence>
<gene>
    <name evidence="1" type="ORF">PROFUN_02264</name>
</gene>
<dbReference type="InParanoid" id="A0A2P6NYF0"/>
<organism evidence="1 2">
    <name type="scientific">Planoprotostelium fungivorum</name>
    <dbReference type="NCBI Taxonomy" id="1890364"/>
    <lineage>
        <taxon>Eukaryota</taxon>
        <taxon>Amoebozoa</taxon>
        <taxon>Evosea</taxon>
        <taxon>Variosea</taxon>
        <taxon>Cavosteliida</taxon>
        <taxon>Cavosteliaceae</taxon>
        <taxon>Planoprotostelium</taxon>
    </lineage>
</organism>
<dbReference type="AlphaFoldDB" id="A0A2P6NYF0"/>
<evidence type="ECO:0000313" key="1">
    <source>
        <dbReference type="EMBL" id="PRP88986.1"/>
    </source>
</evidence>
<sequence length="493" mass="55254">MPPQREEIGALSHFSKGRSSCASVTVIVWGGGRLRLFVPGDFAETAEEDSEWCTACAPFPPLSTQTQTKPASKLTDLDKSVTRPIFRFYFTCESHNVYTSVLPVSTRSDVCIRTYYLGIIGMCSITLSSDRRGELAKSGHCIDPVDEEWCTADTSDTVAPGRSMTPVLSRFSVSKRTQHRKMLGTNMKTATEDKYKQYTNGGLLILDQSEWTELIEEVLTFVSAQPRIDPSLYRTRRALIREPDEDRVACLPICYLYRGQFTPSGEEDGYYWKPSRGPTKMGQNLLRRYFYARGSKLRLCRSVSYLVSDPNWCLVEYRLCPPGTKVDTHAFNGMDTNITALFHAVANNLLRSSNPPTPSLPTSSLPISTIPVQSLPTPTIINRPPATEVVEDFGPVSQKVMLYRMNLAASGQPVPESPVIRNMFEDDPFMKPPEGMTFVSVPRNEPFLWNGKIVGAGKPPFTTEREGAAAHKYHERTGYETCLQSRLILTEYF</sequence>
<dbReference type="EMBL" id="MDYQ01000006">
    <property type="protein sequence ID" value="PRP88986.1"/>
    <property type="molecule type" value="Genomic_DNA"/>
</dbReference>
<comment type="caution">
    <text evidence="1">The sequence shown here is derived from an EMBL/GenBank/DDBJ whole genome shotgun (WGS) entry which is preliminary data.</text>
</comment>
<name>A0A2P6NYF0_9EUKA</name>
<protein>
    <submittedName>
        <fullName evidence="1">Uncharacterized protein</fullName>
    </submittedName>
</protein>
<keyword evidence="2" id="KW-1185">Reference proteome</keyword>
<proteinExistence type="predicted"/>